<proteinExistence type="predicted"/>
<dbReference type="GeneID" id="63686847"/>
<keyword evidence="3" id="KW-1185">Reference proteome</keyword>
<dbReference type="EMBL" id="JH795856">
    <property type="protein sequence ID" value="EJU05652.1"/>
    <property type="molecule type" value="Genomic_DNA"/>
</dbReference>
<dbReference type="OrthoDB" id="3363625at2759"/>
<sequence length="413" mass="40787">MHFSLAALFLALPAIVNAIPSHKYDARFAALTVKHAQVAQRMANPLAGRMELGSRQSSCTTQCSSTADKNGITTYNACSSTDPVCICDALESLSATCLTCVLPAAGLSASQFSEICGNGATTTQCNSQCSDATDTAANQAADLCTTSSIEDPCVCSALNKMTSACLNCLLQISGISNTQFSQACAAGGSAGGSSGSPVGSQPTGGSTSCTVTACTSVSDQSGISQGADCSSTDVGCQCASLGKLSNTCLSCVLSSSGLTNQEYQAQCAASGSATATATTTTTAAPFQPTSSSSGGFSSPSCNSSCASSADQAAISRGNVCSSTDVLCACTAFNSMDSACLTCILSSNGLTQNDLTSQCAAASSQASVSSTAKPTGSNLPNTQNPTSGALAGFSIGIEGILGAVSIALGAMIFV</sequence>
<evidence type="ECO:0008006" key="4">
    <source>
        <dbReference type="Google" id="ProtNLM"/>
    </source>
</evidence>
<dbReference type="AlphaFoldDB" id="M5GES9"/>
<gene>
    <name evidence="2" type="ORF">DACRYDRAFT_20074</name>
</gene>
<evidence type="ECO:0000313" key="2">
    <source>
        <dbReference type="EMBL" id="EJU05652.1"/>
    </source>
</evidence>
<name>M5GES9_DACPD</name>
<feature type="chain" id="PRO_5004067720" description="Extracellular membrane protein CFEM domain-containing protein" evidence="1">
    <location>
        <begin position="19"/>
        <end position="413"/>
    </location>
</feature>
<evidence type="ECO:0000256" key="1">
    <source>
        <dbReference type="SAM" id="SignalP"/>
    </source>
</evidence>
<dbReference type="RefSeq" id="XP_040632546.1">
    <property type="nucleotide sequence ID" value="XM_040771785.1"/>
</dbReference>
<keyword evidence="1" id="KW-0732">Signal</keyword>
<feature type="signal peptide" evidence="1">
    <location>
        <begin position="1"/>
        <end position="18"/>
    </location>
</feature>
<dbReference type="HOGENOM" id="CLU_665673_0_0_1"/>
<protein>
    <recommendedName>
        <fullName evidence="4">Extracellular membrane protein CFEM domain-containing protein</fullName>
    </recommendedName>
</protein>
<dbReference type="Proteomes" id="UP000030653">
    <property type="component" value="Unassembled WGS sequence"/>
</dbReference>
<accession>M5GES9</accession>
<evidence type="ECO:0000313" key="3">
    <source>
        <dbReference type="Proteomes" id="UP000030653"/>
    </source>
</evidence>
<organism evidence="2 3">
    <name type="scientific">Dacryopinax primogenitus (strain DJM 731)</name>
    <name type="common">Brown rot fungus</name>
    <dbReference type="NCBI Taxonomy" id="1858805"/>
    <lineage>
        <taxon>Eukaryota</taxon>
        <taxon>Fungi</taxon>
        <taxon>Dikarya</taxon>
        <taxon>Basidiomycota</taxon>
        <taxon>Agaricomycotina</taxon>
        <taxon>Dacrymycetes</taxon>
        <taxon>Dacrymycetales</taxon>
        <taxon>Dacrymycetaceae</taxon>
        <taxon>Dacryopinax</taxon>
    </lineage>
</organism>
<reference evidence="2 3" key="1">
    <citation type="journal article" date="2012" name="Science">
        <title>The Paleozoic origin of enzymatic lignin decomposition reconstructed from 31 fungal genomes.</title>
        <authorList>
            <person name="Floudas D."/>
            <person name="Binder M."/>
            <person name="Riley R."/>
            <person name="Barry K."/>
            <person name="Blanchette R.A."/>
            <person name="Henrissat B."/>
            <person name="Martinez A.T."/>
            <person name="Otillar R."/>
            <person name="Spatafora J.W."/>
            <person name="Yadav J.S."/>
            <person name="Aerts A."/>
            <person name="Benoit I."/>
            <person name="Boyd A."/>
            <person name="Carlson A."/>
            <person name="Copeland A."/>
            <person name="Coutinho P.M."/>
            <person name="de Vries R.P."/>
            <person name="Ferreira P."/>
            <person name="Findley K."/>
            <person name="Foster B."/>
            <person name="Gaskell J."/>
            <person name="Glotzer D."/>
            <person name="Gorecki P."/>
            <person name="Heitman J."/>
            <person name="Hesse C."/>
            <person name="Hori C."/>
            <person name="Igarashi K."/>
            <person name="Jurgens J.A."/>
            <person name="Kallen N."/>
            <person name="Kersten P."/>
            <person name="Kohler A."/>
            <person name="Kuees U."/>
            <person name="Kumar T.K.A."/>
            <person name="Kuo A."/>
            <person name="LaButti K."/>
            <person name="Larrondo L.F."/>
            <person name="Lindquist E."/>
            <person name="Ling A."/>
            <person name="Lombard V."/>
            <person name="Lucas S."/>
            <person name="Lundell T."/>
            <person name="Martin R."/>
            <person name="McLaughlin D.J."/>
            <person name="Morgenstern I."/>
            <person name="Morin E."/>
            <person name="Murat C."/>
            <person name="Nagy L.G."/>
            <person name="Nolan M."/>
            <person name="Ohm R.A."/>
            <person name="Patyshakuliyeva A."/>
            <person name="Rokas A."/>
            <person name="Ruiz-Duenas F.J."/>
            <person name="Sabat G."/>
            <person name="Salamov A."/>
            <person name="Samejima M."/>
            <person name="Schmutz J."/>
            <person name="Slot J.C."/>
            <person name="St John F."/>
            <person name="Stenlid J."/>
            <person name="Sun H."/>
            <person name="Sun S."/>
            <person name="Syed K."/>
            <person name="Tsang A."/>
            <person name="Wiebenga A."/>
            <person name="Young D."/>
            <person name="Pisabarro A."/>
            <person name="Eastwood D.C."/>
            <person name="Martin F."/>
            <person name="Cullen D."/>
            <person name="Grigoriev I.V."/>
            <person name="Hibbett D.S."/>
        </authorList>
    </citation>
    <scope>NUCLEOTIDE SEQUENCE [LARGE SCALE GENOMIC DNA]</scope>
    <source>
        <strain evidence="2 3">DJM-731 SS1</strain>
    </source>
</reference>
<dbReference type="OMA" id="CATSCIV"/>
<dbReference type="STRING" id="1858805.M5GES9"/>